<sequence length="280" mass="30810">MKKIYLIVALITQVSFSQVITLKHNIGNNIVDQIQNYSCGIGGNDWARVFELADFGIAGDFEIDIANVGIQSTIAIPGPSIIVKIYTIDEDFPASFSESNILGSSDPIVVGTLANVILPLTFSTPVIVPAGQDRILVEVHQEFDGKVLFLGGTSDTYDYSWYKIDSPACSNTPYVYKSNYDLNRPDLNYYITVSGTQTLSVENFNEDSITLTPNPVINTISIEKSPNLDITQITIFNINGQAVMKTHFNDSVDISHLPAGFYILILETEQGNLTKKIIKT</sequence>
<feature type="domain" description="Secretion system C-terminal sorting" evidence="2">
    <location>
        <begin position="213"/>
        <end position="278"/>
    </location>
</feature>
<proteinExistence type="predicted"/>
<reference evidence="3 4" key="1">
    <citation type="submission" date="2021-01" db="EMBL/GenBank/DDBJ databases">
        <title>Aequorivita sp. strain KX20305, a bacterium isolated from the sediment collected at a cold seep field in South China Sea.</title>
        <authorList>
            <person name="Zhang H."/>
            <person name="Li C."/>
        </authorList>
    </citation>
    <scope>NUCLEOTIDE SEQUENCE [LARGE SCALE GENOMIC DNA]</scope>
    <source>
        <strain evidence="3 4">KX20305</strain>
    </source>
</reference>
<evidence type="ECO:0000313" key="4">
    <source>
        <dbReference type="Proteomes" id="UP000629420"/>
    </source>
</evidence>
<dbReference type="NCBIfam" id="TIGR04183">
    <property type="entry name" value="Por_Secre_tail"/>
    <property type="match status" value="1"/>
</dbReference>
<keyword evidence="1" id="KW-0732">Signal</keyword>
<evidence type="ECO:0000259" key="2">
    <source>
        <dbReference type="Pfam" id="PF18962"/>
    </source>
</evidence>
<dbReference type="Proteomes" id="UP000629420">
    <property type="component" value="Chromosome"/>
</dbReference>
<evidence type="ECO:0000313" key="3">
    <source>
        <dbReference type="EMBL" id="QQX75505.1"/>
    </source>
</evidence>
<keyword evidence="4" id="KW-1185">Reference proteome</keyword>
<evidence type="ECO:0000256" key="1">
    <source>
        <dbReference type="ARBA" id="ARBA00022729"/>
    </source>
</evidence>
<dbReference type="RefSeq" id="WP_202335324.1">
    <property type="nucleotide sequence ID" value="NZ_CP068439.1"/>
</dbReference>
<protein>
    <submittedName>
        <fullName evidence="3">T9SS type A sorting domain-containing protein</fullName>
    </submittedName>
</protein>
<gene>
    <name evidence="3" type="ORF">JK629_09105</name>
</gene>
<accession>A0ABX7DNW0</accession>
<organism evidence="3 4">
    <name type="scientific">Aequorivita iocasae</name>
    <dbReference type="NCBI Taxonomy" id="2803865"/>
    <lineage>
        <taxon>Bacteria</taxon>
        <taxon>Pseudomonadati</taxon>
        <taxon>Bacteroidota</taxon>
        <taxon>Flavobacteriia</taxon>
        <taxon>Flavobacteriales</taxon>
        <taxon>Flavobacteriaceae</taxon>
        <taxon>Aequorivita</taxon>
    </lineage>
</organism>
<name>A0ABX7DNW0_9FLAO</name>
<dbReference type="InterPro" id="IPR026444">
    <property type="entry name" value="Secre_tail"/>
</dbReference>
<dbReference type="Pfam" id="PF18962">
    <property type="entry name" value="Por_Secre_tail"/>
    <property type="match status" value="1"/>
</dbReference>
<dbReference type="EMBL" id="CP068439">
    <property type="protein sequence ID" value="QQX75505.1"/>
    <property type="molecule type" value="Genomic_DNA"/>
</dbReference>